<dbReference type="RefSeq" id="WP_203845279.1">
    <property type="nucleotide sequence ID" value="NZ_BAAAVW010000004.1"/>
</dbReference>
<proteinExistence type="predicted"/>
<evidence type="ECO:0000313" key="1">
    <source>
        <dbReference type="EMBL" id="GIG43418.1"/>
    </source>
</evidence>
<keyword evidence="2" id="KW-1185">Reference proteome</keyword>
<accession>A0A919PJP5</accession>
<sequence>MTPAEPLTVDVPDGLGVVEVLGNDAASVLYLAGAPVWVHAYDDHGSVGELAARAGAAGWDAPRPAELSALRDWLAEPGLTVERGRRGKWPVDRVHGLRTEPLLPLLRLFCRGRYLVSARTMSPTVTVFDRGEADWFGWYPDYADEDEYILATDRWPPPGLGTVEEHRARIARGIRPALVTAGPPGGAGRYLIDGHHKLAAYRRARVRPLVIDIVPAEPRPLPKALFEDLLPPAARGEFRQALNGWHSGGPLPDGPGT</sequence>
<name>A0A919PJP5_9ACTN</name>
<organism evidence="1 2">
    <name type="scientific">Dactylosporangium siamense</name>
    <dbReference type="NCBI Taxonomy" id="685454"/>
    <lineage>
        <taxon>Bacteria</taxon>
        <taxon>Bacillati</taxon>
        <taxon>Actinomycetota</taxon>
        <taxon>Actinomycetes</taxon>
        <taxon>Micromonosporales</taxon>
        <taxon>Micromonosporaceae</taxon>
        <taxon>Dactylosporangium</taxon>
    </lineage>
</organism>
<dbReference type="AlphaFoldDB" id="A0A919PJP5"/>
<evidence type="ECO:0000313" key="2">
    <source>
        <dbReference type="Proteomes" id="UP000660611"/>
    </source>
</evidence>
<gene>
    <name evidence="1" type="ORF">Dsi01nite_014590</name>
</gene>
<dbReference type="Proteomes" id="UP000660611">
    <property type="component" value="Unassembled WGS sequence"/>
</dbReference>
<reference evidence="1" key="1">
    <citation type="submission" date="2021-01" db="EMBL/GenBank/DDBJ databases">
        <title>Whole genome shotgun sequence of Dactylosporangium siamense NBRC 106093.</title>
        <authorList>
            <person name="Komaki H."/>
            <person name="Tamura T."/>
        </authorList>
    </citation>
    <scope>NUCLEOTIDE SEQUENCE</scope>
    <source>
        <strain evidence="1">NBRC 106093</strain>
    </source>
</reference>
<comment type="caution">
    <text evidence="1">The sequence shown here is derived from an EMBL/GenBank/DDBJ whole genome shotgun (WGS) entry which is preliminary data.</text>
</comment>
<dbReference type="EMBL" id="BONQ01000024">
    <property type="protein sequence ID" value="GIG43418.1"/>
    <property type="molecule type" value="Genomic_DNA"/>
</dbReference>
<protein>
    <submittedName>
        <fullName evidence="1">Uncharacterized protein</fullName>
    </submittedName>
</protein>